<dbReference type="EMBL" id="NJGG01000001">
    <property type="protein sequence ID" value="OXL16234.1"/>
    <property type="molecule type" value="Genomic_DNA"/>
</dbReference>
<keyword evidence="3" id="KW-1185">Reference proteome</keyword>
<keyword evidence="1" id="KW-0812">Transmembrane</keyword>
<dbReference type="NCBIfam" id="TIGR02532">
    <property type="entry name" value="IV_pilin_GFxxxE"/>
    <property type="match status" value="1"/>
</dbReference>
<dbReference type="OrthoDB" id="9904032at2"/>
<dbReference type="Proteomes" id="UP000215188">
    <property type="component" value="Unassembled WGS sequence"/>
</dbReference>
<protein>
    <submittedName>
        <fullName evidence="2">Uncharacterized protein</fullName>
    </submittedName>
</protein>
<sequence length="71" mass="8039">MSSTTSFNPLGFTFIEILIALSLLSGSYFVIFSTQQFLASHSLKLETQFLEILRASDDHELEIALMDEDHQ</sequence>
<dbReference type="RefSeq" id="WP_089515261.1">
    <property type="nucleotide sequence ID" value="NZ_NJGG01000001.1"/>
</dbReference>
<dbReference type="InterPro" id="IPR012902">
    <property type="entry name" value="N_methyl_site"/>
</dbReference>
<name>A0A229FWB1_9BURK</name>
<evidence type="ECO:0000313" key="3">
    <source>
        <dbReference type="Proteomes" id="UP000215188"/>
    </source>
</evidence>
<keyword evidence="1" id="KW-0472">Membrane</keyword>
<reference evidence="2 3" key="1">
    <citation type="submission" date="2017-06" db="EMBL/GenBank/DDBJ databases">
        <title>Reclassification of a Polynucleobacter cosmopolitanus strain isolated from tropical Lake Victoria as Polynucleobacter victoriensis comb. nov.</title>
        <authorList>
            <person name="Hahn M.W."/>
        </authorList>
    </citation>
    <scope>NUCLEOTIDE SEQUENCE [LARGE SCALE GENOMIC DNA]</scope>
    <source>
        <strain evidence="2 3">MWH-MoIso2</strain>
    </source>
</reference>
<keyword evidence="1" id="KW-1133">Transmembrane helix</keyword>
<accession>A0A229FWB1</accession>
<feature type="transmembrane region" description="Helical" evidence="1">
    <location>
        <begin position="12"/>
        <end position="32"/>
    </location>
</feature>
<proteinExistence type="predicted"/>
<gene>
    <name evidence="2" type="ORF">AOC33_03935</name>
</gene>
<comment type="caution">
    <text evidence="2">The sequence shown here is derived from an EMBL/GenBank/DDBJ whole genome shotgun (WGS) entry which is preliminary data.</text>
</comment>
<dbReference type="AlphaFoldDB" id="A0A229FWB1"/>
<evidence type="ECO:0000256" key="1">
    <source>
        <dbReference type="SAM" id="Phobius"/>
    </source>
</evidence>
<organism evidence="2 3">
    <name type="scientific">Polynucleobacter cosmopolitanus</name>
    <dbReference type="NCBI Taxonomy" id="351345"/>
    <lineage>
        <taxon>Bacteria</taxon>
        <taxon>Pseudomonadati</taxon>
        <taxon>Pseudomonadota</taxon>
        <taxon>Betaproteobacteria</taxon>
        <taxon>Burkholderiales</taxon>
        <taxon>Burkholderiaceae</taxon>
        <taxon>Polynucleobacter</taxon>
    </lineage>
</organism>
<evidence type="ECO:0000313" key="2">
    <source>
        <dbReference type="EMBL" id="OXL16234.1"/>
    </source>
</evidence>